<feature type="compositionally biased region" description="Polar residues" evidence="2">
    <location>
        <begin position="793"/>
        <end position="802"/>
    </location>
</feature>
<feature type="region of interest" description="Disordered" evidence="2">
    <location>
        <begin position="782"/>
        <end position="822"/>
    </location>
</feature>
<accession>B3QVQ2</accession>
<reference evidence="4 5" key="1">
    <citation type="submission" date="2008-06" db="EMBL/GenBank/DDBJ databases">
        <title>Complete sequence of Chloroherpeton thalassium ATCC 35110.</title>
        <authorList>
            <consortium name="US DOE Joint Genome Institute"/>
            <person name="Lucas S."/>
            <person name="Copeland A."/>
            <person name="Lapidus A."/>
            <person name="Glavina del Rio T."/>
            <person name="Dalin E."/>
            <person name="Tice H."/>
            <person name="Bruce D."/>
            <person name="Goodwin L."/>
            <person name="Pitluck S."/>
            <person name="Schmutz J."/>
            <person name="Larimer F."/>
            <person name="Land M."/>
            <person name="Hauser L."/>
            <person name="Kyrpides N."/>
            <person name="Mikhailova N."/>
            <person name="Liu Z."/>
            <person name="Li T."/>
            <person name="Zhao F."/>
            <person name="Overmann J."/>
            <person name="Bryant D.A."/>
            <person name="Richardson P."/>
        </authorList>
    </citation>
    <scope>NUCLEOTIDE SEQUENCE [LARGE SCALE GENOMIC DNA]</scope>
    <source>
        <strain evidence="5">ATCC 35110 / GB-78</strain>
    </source>
</reference>
<keyword evidence="1" id="KW-0175">Coiled coil</keyword>
<sequence>MPETRNDIYAVLTERLRAVFRKEQQFMLLGGAMRALAAIFGLALSVALSESIFRFSGAGRLRLLVFFASGVLFAIGGLTLWPVFRHQFHLEDIAKKVGVKFPVLHDKLLNALQIFHDTQDAEKSNPFAEAELERVEKSARNLDFLEAVGDEKLKKNAVFSGAILFVISVCFAMFHADLGAAVHRLQYFDKEFILPDPFKIISLSKNIEITKGNDALLRFRIAPDSSLFKDEDDAPEVRKLNLKLVDLQGFELQKLTLFADSSRHFSYKLRSQKKSVVYFAESKENGDRLIKSEKYQVNVVDRPRVENFRVSIFPPAYSRRPRLRLEENFGDASALVGSKILIEAEASKPLETARLILNDSLLQPMSANGSVATVRFSLKNDLSYQFWLKDSLGFESEKSATYQLRALYDEPPEIRVLQPEEKQVDLPRSLAILFVVQIQDDYGFKKLAIRSRLAKSEFAKPSENFSETLIPLKSGISSSRKKSGSELILTVPYNWDLSRRLLSAGDEIEFYGEVTDNDAVSGFKTARTELYRLRLPTLDELFTDVEKKEDSAFDEVEKQIEKTKAVQRRLETVQNDLRQKREADWQDRKQIEETLRKQAELEKNVESLAQELEKLMKSLEKDKLASDETLQKYMEVQRLMSEINSPELQQAMQKMQEALKKMNDAQIREALKNFSFNEEQVRKRLERTLELLKRVQIERKFDELNERLSQMIEKEESLREQAERGRPDDAEKLRELEKEQSALNREQEAFEREFKELEEKLRDFPRADKMPLAELDSLKKMQQRDDVPGDMQQAEQNLQKRNPQAAAKKQQSAIAKMQKQREKLSEMKSMAQLQNKKQVMEALKNAAQSAIVLSMEQELLRDDFSLERGDIPTTDEMRRQAGEQQAILENVQLLKEIVTQVGKKSTQLGSRLTHELNRAETHMQEAISLASSRNAYRAKPEMTAAMEALNKFADQTGQTLSQMMQQQGQSGGEGDGSDMMQQMRNLSDKQGGLNQQTESAMGERLQMGQGERMLQLAAQQRMIQEQLRKLQERQMKNGESKLLGDLGKMLEDMEQVARKLEQQDLSSELIKRQQQILSRMLESTTALRKQGFEENREALAGKDIFKKTPQELQSEDRRSRLQDAINRLKEQGFSDDYRKLIQRYYESLEKDGL</sequence>
<evidence type="ECO:0000256" key="3">
    <source>
        <dbReference type="SAM" id="Phobius"/>
    </source>
</evidence>
<keyword evidence="3" id="KW-0812">Transmembrane</keyword>
<protein>
    <recommendedName>
        <fullName evidence="6">Chromosome segregation ATPase-like protein</fullName>
    </recommendedName>
</protein>
<proteinExistence type="predicted"/>
<name>B3QVQ2_CHLT3</name>
<evidence type="ECO:0008006" key="6">
    <source>
        <dbReference type="Google" id="ProtNLM"/>
    </source>
</evidence>
<feature type="coiled-coil region" evidence="1">
    <location>
        <begin position="1013"/>
        <end position="1063"/>
    </location>
</feature>
<evidence type="ECO:0000313" key="4">
    <source>
        <dbReference type="EMBL" id="ACF13109.1"/>
    </source>
</evidence>
<evidence type="ECO:0000313" key="5">
    <source>
        <dbReference type="Proteomes" id="UP000001208"/>
    </source>
</evidence>
<organism evidence="4 5">
    <name type="scientific">Chloroherpeton thalassium (strain ATCC 35110 / GB-78)</name>
    <dbReference type="NCBI Taxonomy" id="517418"/>
    <lineage>
        <taxon>Bacteria</taxon>
        <taxon>Pseudomonadati</taxon>
        <taxon>Chlorobiota</taxon>
        <taxon>Chlorobiia</taxon>
        <taxon>Chlorobiales</taxon>
        <taxon>Chloroherpetonaceae</taxon>
        <taxon>Chloroherpeton</taxon>
    </lineage>
</organism>
<dbReference type="STRING" id="517418.Ctha_0639"/>
<keyword evidence="3" id="KW-1133">Transmembrane helix</keyword>
<feature type="compositionally biased region" description="Low complexity" evidence="2">
    <location>
        <begin position="804"/>
        <end position="817"/>
    </location>
</feature>
<dbReference type="AlphaFoldDB" id="B3QVQ2"/>
<dbReference type="RefSeq" id="WP_012499193.1">
    <property type="nucleotide sequence ID" value="NC_011026.1"/>
</dbReference>
<evidence type="ECO:0000256" key="1">
    <source>
        <dbReference type="SAM" id="Coils"/>
    </source>
</evidence>
<feature type="transmembrane region" description="Helical" evidence="3">
    <location>
        <begin position="61"/>
        <end position="84"/>
    </location>
</feature>
<keyword evidence="5" id="KW-1185">Reference proteome</keyword>
<dbReference type="eggNOG" id="COG1196">
    <property type="taxonomic scope" value="Bacteria"/>
</dbReference>
<gene>
    <name evidence="4" type="ordered locus">Ctha_0639</name>
</gene>
<dbReference type="EMBL" id="CP001100">
    <property type="protein sequence ID" value="ACF13109.1"/>
    <property type="molecule type" value="Genomic_DNA"/>
</dbReference>
<keyword evidence="3" id="KW-0472">Membrane</keyword>
<dbReference type="OrthoDB" id="9812498at2"/>
<evidence type="ECO:0000256" key="2">
    <source>
        <dbReference type="SAM" id="MobiDB-lite"/>
    </source>
</evidence>
<dbReference type="HOGENOM" id="CLU_008611_0_0_10"/>
<feature type="transmembrane region" description="Helical" evidence="3">
    <location>
        <begin position="157"/>
        <end position="176"/>
    </location>
</feature>
<dbReference type="KEGG" id="cts:Ctha_0639"/>
<feature type="region of interest" description="Disordered" evidence="2">
    <location>
        <begin position="961"/>
        <end position="980"/>
    </location>
</feature>
<dbReference type="Proteomes" id="UP000001208">
    <property type="component" value="Chromosome"/>
</dbReference>
<feature type="coiled-coil region" evidence="1">
    <location>
        <begin position="556"/>
        <end position="760"/>
    </location>
</feature>
<feature type="transmembrane region" description="Helical" evidence="3">
    <location>
        <begin position="26"/>
        <end position="49"/>
    </location>
</feature>